<accession>A0A3B4GG96</accession>
<dbReference type="Ensembl" id="ENSPNYT00000021670.1">
    <property type="protein sequence ID" value="ENSPNYP00000021159.1"/>
    <property type="gene ID" value="ENSPNYG00000015994.1"/>
</dbReference>
<proteinExistence type="predicted"/>
<reference evidence="1" key="1">
    <citation type="submission" date="2023-09" db="UniProtKB">
        <authorList>
            <consortium name="Ensembl"/>
        </authorList>
    </citation>
    <scope>IDENTIFICATION</scope>
</reference>
<dbReference type="AlphaFoldDB" id="A0A3B4GG96"/>
<sequence length="106" mass="11624">FAYIRCSGGGQSEPLKMSKKQAPNCKVIVVRTHSDISLEGGGTPRNKSELVGLKQSSSQPRWPCIEWEGTDIHYQGVVVQLRPCSWCQRGIHLIRADSMTGSLVGV</sequence>
<name>A0A3B4GG96_9CICH</name>
<protein>
    <submittedName>
        <fullName evidence="1">Uncharacterized protein</fullName>
    </submittedName>
</protein>
<organism evidence="1">
    <name type="scientific">Pundamilia nyererei</name>
    <dbReference type="NCBI Taxonomy" id="303518"/>
    <lineage>
        <taxon>Eukaryota</taxon>
        <taxon>Metazoa</taxon>
        <taxon>Chordata</taxon>
        <taxon>Craniata</taxon>
        <taxon>Vertebrata</taxon>
        <taxon>Euteleostomi</taxon>
        <taxon>Actinopterygii</taxon>
        <taxon>Neopterygii</taxon>
        <taxon>Teleostei</taxon>
        <taxon>Neoteleostei</taxon>
        <taxon>Acanthomorphata</taxon>
        <taxon>Ovalentaria</taxon>
        <taxon>Cichlomorphae</taxon>
        <taxon>Cichliformes</taxon>
        <taxon>Cichlidae</taxon>
        <taxon>African cichlids</taxon>
        <taxon>Pseudocrenilabrinae</taxon>
        <taxon>Haplochromini</taxon>
        <taxon>Pundamilia</taxon>
    </lineage>
</organism>
<evidence type="ECO:0000313" key="1">
    <source>
        <dbReference type="Ensembl" id="ENSPNYP00000021159.1"/>
    </source>
</evidence>